<sequence>MGSKSGNSVDDNTSTSETTLSKREYEGVKGVCCILLILFRAPCDGDLCVLARGTESSGRREWSAEEAAAVAVSPCLSPGCYWN</sequence>
<comment type="caution">
    <text evidence="2">The sequence shown here is derived from an EMBL/GenBank/DDBJ whole genome shotgun (WGS) entry which is preliminary data.</text>
</comment>
<feature type="compositionally biased region" description="Polar residues" evidence="1">
    <location>
        <begin position="1"/>
        <end position="19"/>
    </location>
</feature>
<evidence type="ECO:0000256" key="1">
    <source>
        <dbReference type="SAM" id="MobiDB-lite"/>
    </source>
</evidence>
<evidence type="ECO:0000313" key="3">
    <source>
        <dbReference type="Proteomes" id="UP001066276"/>
    </source>
</evidence>
<keyword evidence="3" id="KW-1185">Reference proteome</keyword>
<reference evidence="2" key="1">
    <citation type="journal article" date="2022" name="bioRxiv">
        <title>Sequencing and chromosome-scale assembly of the giantPleurodeles waltlgenome.</title>
        <authorList>
            <person name="Brown T."/>
            <person name="Elewa A."/>
            <person name="Iarovenko S."/>
            <person name="Subramanian E."/>
            <person name="Araus A.J."/>
            <person name="Petzold A."/>
            <person name="Susuki M."/>
            <person name="Suzuki K.-i.T."/>
            <person name="Hayashi T."/>
            <person name="Toyoda A."/>
            <person name="Oliveira C."/>
            <person name="Osipova E."/>
            <person name="Leigh N.D."/>
            <person name="Simon A."/>
            <person name="Yun M.H."/>
        </authorList>
    </citation>
    <scope>NUCLEOTIDE SEQUENCE</scope>
    <source>
        <strain evidence="2">20211129_DDA</strain>
        <tissue evidence="2">Liver</tissue>
    </source>
</reference>
<dbReference type="Proteomes" id="UP001066276">
    <property type="component" value="Chromosome 2_1"/>
</dbReference>
<feature type="region of interest" description="Disordered" evidence="1">
    <location>
        <begin position="1"/>
        <end position="20"/>
    </location>
</feature>
<dbReference type="EMBL" id="JANPWB010000003">
    <property type="protein sequence ID" value="KAJ1197778.1"/>
    <property type="molecule type" value="Genomic_DNA"/>
</dbReference>
<name>A0AAV7V8B5_PLEWA</name>
<protein>
    <submittedName>
        <fullName evidence="2">Uncharacterized protein</fullName>
    </submittedName>
</protein>
<accession>A0AAV7V8B5</accession>
<proteinExistence type="predicted"/>
<evidence type="ECO:0000313" key="2">
    <source>
        <dbReference type="EMBL" id="KAJ1197778.1"/>
    </source>
</evidence>
<dbReference type="AlphaFoldDB" id="A0AAV7V8B5"/>
<organism evidence="2 3">
    <name type="scientific">Pleurodeles waltl</name>
    <name type="common">Iberian ribbed newt</name>
    <dbReference type="NCBI Taxonomy" id="8319"/>
    <lineage>
        <taxon>Eukaryota</taxon>
        <taxon>Metazoa</taxon>
        <taxon>Chordata</taxon>
        <taxon>Craniata</taxon>
        <taxon>Vertebrata</taxon>
        <taxon>Euteleostomi</taxon>
        <taxon>Amphibia</taxon>
        <taxon>Batrachia</taxon>
        <taxon>Caudata</taxon>
        <taxon>Salamandroidea</taxon>
        <taxon>Salamandridae</taxon>
        <taxon>Pleurodelinae</taxon>
        <taxon>Pleurodeles</taxon>
    </lineage>
</organism>
<gene>
    <name evidence="2" type="ORF">NDU88_001626</name>
</gene>